<dbReference type="GO" id="GO:0008270">
    <property type="term" value="F:zinc ion binding"/>
    <property type="evidence" value="ECO:0007669"/>
    <property type="project" value="InterPro"/>
</dbReference>
<dbReference type="Pfam" id="PF01510">
    <property type="entry name" value="Amidase_2"/>
    <property type="match status" value="1"/>
</dbReference>
<sequence length="236" mass="26448">MYIINSNLKFRGLTYGNNAKMIILHHAEAFNCTIDDIHSWHLNNGWSGCGYHYFIKKDGSIYKGRPDNAIGAHCLSYNSVSIGICMEGKFNVEGMGAAQYNSLKDLTPYLQNKYNINKIYGHRELNETDCPGKSFPLHRIKKECLGGNSPVGSSNSSKESKRYPGYLLKYNPNKFDSNVKVIQSKLQNIGYSVGRCGADGYFGDATLLAVRCFQRDCNLMIDGIIGGDTWNRIMIE</sequence>
<protein>
    <submittedName>
        <fullName evidence="4">Peptidoglycan-binding domain-containing protein</fullName>
    </submittedName>
</protein>
<feature type="domain" description="Peptidoglycan recognition protein family" evidence="3">
    <location>
        <begin position="1"/>
        <end position="126"/>
    </location>
</feature>
<feature type="domain" description="N-acetylmuramoyl-L-alanine amidase" evidence="2">
    <location>
        <begin position="5"/>
        <end position="132"/>
    </location>
</feature>
<dbReference type="RefSeq" id="WP_061319992.1">
    <property type="nucleotide sequence ID" value="NZ_LFPU01000004.1"/>
</dbReference>
<dbReference type="SMART" id="SM00644">
    <property type="entry name" value="Ami_2"/>
    <property type="match status" value="1"/>
</dbReference>
<dbReference type="InterPro" id="IPR002477">
    <property type="entry name" value="Peptidoglycan-bd-like"/>
</dbReference>
<organism evidence="4 5">
    <name type="scientific">Clostridium botulinum</name>
    <dbReference type="NCBI Taxonomy" id="1491"/>
    <lineage>
        <taxon>Bacteria</taxon>
        <taxon>Bacillati</taxon>
        <taxon>Bacillota</taxon>
        <taxon>Clostridia</taxon>
        <taxon>Eubacteriales</taxon>
        <taxon>Clostridiaceae</taxon>
        <taxon>Clostridium</taxon>
    </lineage>
</organism>
<dbReference type="InterPro" id="IPR015510">
    <property type="entry name" value="PGRP"/>
</dbReference>
<dbReference type="InterPro" id="IPR036505">
    <property type="entry name" value="Amidase/PGRP_sf"/>
</dbReference>
<dbReference type="InterPro" id="IPR036366">
    <property type="entry name" value="PGBDSf"/>
</dbReference>
<dbReference type="SUPFAM" id="SSF55846">
    <property type="entry name" value="N-acetylmuramoyl-L-alanine amidase-like"/>
    <property type="match status" value="1"/>
</dbReference>
<dbReference type="Gene3D" id="1.10.101.10">
    <property type="entry name" value="PGBD-like superfamily/PGBD"/>
    <property type="match status" value="1"/>
</dbReference>
<dbReference type="InterPro" id="IPR006619">
    <property type="entry name" value="PGRP_domain_met/bac"/>
</dbReference>
<evidence type="ECO:0000313" key="5">
    <source>
        <dbReference type="Proteomes" id="UP000478995"/>
    </source>
</evidence>
<evidence type="ECO:0000256" key="1">
    <source>
        <dbReference type="ARBA" id="ARBA00007553"/>
    </source>
</evidence>
<comment type="similarity">
    <text evidence="1">Belongs to the N-acetylmuramoyl-L-alanine amidase 2 family.</text>
</comment>
<dbReference type="PANTHER" id="PTHR11022:SF41">
    <property type="entry name" value="PEPTIDOGLYCAN-RECOGNITION PROTEIN LC-RELATED"/>
    <property type="match status" value="1"/>
</dbReference>
<dbReference type="GO" id="GO:0009253">
    <property type="term" value="P:peptidoglycan catabolic process"/>
    <property type="evidence" value="ECO:0007669"/>
    <property type="project" value="InterPro"/>
</dbReference>
<dbReference type="AlphaFoldDB" id="A0A6B4G631"/>
<dbReference type="Gene3D" id="3.40.80.10">
    <property type="entry name" value="Peptidoglycan recognition protein-like"/>
    <property type="match status" value="1"/>
</dbReference>
<dbReference type="InterPro" id="IPR036365">
    <property type="entry name" value="PGBD-like_sf"/>
</dbReference>
<gene>
    <name evidence="4" type="ORF">FC794_08705</name>
</gene>
<evidence type="ECO:0000259" key="2">
    <source>
        <dbReference type="SMART" id="SM00644"/>
    </source>
</evidence>
<dbReference type="GO" id="GO:0008745">
    <property type="term" value="F:N-acetylmuramoyl-L-alanine amidase activity"/>
    <property type="evidence" value="ECO:0007669"/>
    <property type="project" value="InterPro"/>
</dbReference>
<evidence type="ECO:0000313" key="4">
    <source>
        <dbReference type="EMBL" id="NFG16869.1"/>
    </source>
</evidence>
<reference evidence="4 5" key="1">
    <citation type="submission" date="2019-04" db="EMBL/GenBank/DDBJ databases">
        <title>Genome sequencing of Clostridium botulinum Groups I-IV and Clostridium butyricum.</title>
        <authorList>
            <person name="Brunt J."/>
            <person name="Van Vliet A.H.M."/>
            <person name="Stringer S.C."/>
            <person name="Carter A.T."/>
            <person name="Peck M.W."/>
        </authorList>
    </citation>
    <scope>NUCLEOTIDE SEQUENCE [LARGE SCALE GENOMIC DNA]</scope>
    <source>
        <strain evidence="4 5">IFR 18/037</strain>
    </source>
</reference>
<dbReference type="SUPFAM" id="SSF47090">
    <property type="entry name" value="PGBD-like"/>
    <property type="match status" value="1"/>
</dbReference>
<dbReference type="CDD" id="cd06583">
    <property type="entry name" value="PGRP"/>
    <property type="match status" value="1"/>
</dbReference>
<accession>A0A6B4G631</accession>
<dbReference type="InterPro" id="IPR002502">
    <property type="entry name" value="Amidase_domain"/>
</dbReference>
<proteinExistence type="inferred from homology"/>
<dbReference type="Proteomes" id="UP000478995">
    <property type="component" value="Unassembled WGS sequence"/>
</dbReference>
<dbReference type="PANTHER" id="PTHR11022">
    <property type="entry name" value="PEPTIDOGLYCAN RECOGNITION PROTEIN"/>
    <property type="match status" value="1"/>
</dbReference>
<comment type="caution">
    <text evidence="4">The sequence shown here is derived from an EMBL/GenBank/DDBJ whole genome shotgun (WGS) entry which is preliminary data.</text>
</comment>
<dbReference type="SMART" id="SM00701">
    <property type="entry name" value="PGRP"/>
    <property type="match status" value="1"/>
</dbReference>
<name>A0A6B4G631_CLOBO</name>
<dbReference type="Pfam" id="PF01471">
    <property type="entry name" value="PG_binding_1"/>
    <property type="match status" value="1"/>
</dbReference>
<dbReference type="EMBL" id="SWOY01000002">
    <property type="protein sequence ID" value="NFG16869.1"/>
    <property type="molecule type" value="Genomic_DNA"/>
</dbReference>
<evidence type="ECO:0000259" key="3">
    <source>
        <dbReference type="SMART" id="SM00701"/>
    </source>
</evidence>